<name>A0ABS8WVX2_DATST</name>
<dbReference type="Proteomes" id="UP000823775">
    <property type="component" value="Unassembled WGS sequence"/>
</dbReference>
<sequence>MDGRSGKASAPPTIRLAVRATRRTQLKESLLQSGYCKADHGKIDQAIHPNYTLP</sequence>
<comment type="caution">
    <text evidence="1">The sequence shown here is derived from an EMBL/GenBank/DDBJ whole genome shotgun (WGS) entry which is preliminary data.</text>
</comment>
<feature type="non-terminal residue" evidence="1">
    <location>
        <position position="54"/>
    </location>
</feature>
<dbReference type="EMBL" id="JACEIK010015764">
    <property type="protein sequence ID" value="MCE3217112.1"/>
    <property type="molecule type" value="Genomic_DNA"/>
</dbReference>
<evidence type="ECO:0000313" key="2">
    <source>
        <dbReference type="Proteomes" id="UP000823775"/>
    </source>
</evidence>
<organism evidence="1 2">
    <name type="scientific">Datura stramonium</name>
    <name type="common">Jimsonweed</name>
    <name type="synonym">Common thornapple</name>
    <dbReference type="NCBI Taxonomy" id="4076"/>
    <lineage>
        <taxon>Eukaryota</taxon>
        <taxon>Viridiplantae</taxon>
        <taxon>Streptophyta</taxon>
        <taxon>Embryophyta</taxon>
        <taxon>Tracheophyta</taxon>
        <taxon>Spermatophyta</taxon>
        <taxon>Magnoliopsida</taxon>
        <taxon>eudicotyledons</taxon>
        <taxon>Gunneridae</taxon>
        <taxon>Pentapetalae</taxon>
        <taxon>asterids</taxon>
        <taxon>lamiids</taxon>
        <taxon>Solanales</taxon>
        <taxon>Solanaceae</taxon>
        <taxon>Solanoideae</taxon>
        <taxon>Datureae</taxon>
        <taxon>Datura</taxon>
    </lineage>
</organism>
<keyword evidence="2" id="KW-1185">Reference proteome</keyword>
<reference evidence="1 2" key="1">
    <citation type="journal article" date="2021" name="BMC Genomics">
        <title>Datura genome reveals duplications of psychoactive alkaloid biosynthetic genes and high mutation rate following tissue culture.</title>
        <authorList>
            <person name="Rajewski A."/>
            <person name="Carter-House D."/>
            <person name="Stajich J."/>
            <person name="Litt A."/>
        </authorList>
    </citation>
    <scope>NUCLEOTIDE SEQUENCE [LARGE SCALE GENOMIC DNA]</scope>
    <source>
        <strain evidence="1">AR-01</strain>
    </source>
</reference>
<proteinExistence type="predicted"/>
<gene>
    <name evidence="1" type="ORF">HAX54_010426</name>
</gene>
<accession>A0ABS8WVX2</accession>
<evidence type="ECO:0000313" key="1">
    <source>
        <dbReference type="EMBL" id="MCE3217112.1"/>
    </source>
</evidence>
<protein>
    <submittedName>
        <fullName evidence="1">Uncharacterized protein</fullName>
    </submittedName>
</protein>